<protein>
    <submittedName>
        <fullName evidence="1">Uncharacterized protein</fullName>
    </submittedName>
</protein>
<comment type="caution">
    <text evidence="1">The sequence shown here is derived from an EMBL/GenBank/DDBJ whole genome shotgun (WGS) entry which is preliminary data.</text>
</comment>
<name>A0A5J4RG37_9ZZZZ</name>
<sequence>MAQTFNYKNYVNSIKINPDEYLLPLLEVIVNAIQSIEDKEDNTKGEISIKAIRDAQMTIETHCLNTF</sequence>
<reference evidence="1" key="1">
    <citation type="submission" date="2019-03" db="EMBL/GenBank/DDBJ databases">
        <title>Single cell metagenomics reveals metabolic interactions within the superorganism composed of flagellate Streblomastix strix and complex community of Bacteroidetes bacteria on its surface.</title>
        <authorList>
            <person name="Treitli S.C."/>
            <person name="Kolisko M."/>
            <person name="Husnik F."/>
            <person name="Keeling P."/>
            <person name="Hampl V."/>
        </authorList>
    </citation>
    <scope>NUCLEOTIDE SEQUENCE</scope>
    <source>
        <strain evidence="1">STM</strain>
    </source>
</reference>
<feature type="non-terminal residue" evidence="1">
    <location>
        <position position="67"/>
    </location>
</feature>
<evidence type="ECO:0000313" key="1">
    <source>
        <dbReference type="EMBL" id="KAA6333046.1"/>
    </source>
</evidence>
<accession>A0A5J4RG37</accession>
<dbReference type="AlphaFoldDB" id="A0A5J4RG37"/>
<proteinExistence type="predicted"/>
<organism evidence="1">
    <name type="scientific">termite gut metagenome</name>
    <dbReference type="NCBI Taxonomy" id="433724"/>
    <lineage>
        <taxon>unclassified sequences</taxon>
        <taxon>metagenomes</taxon>
        <taxon>organismal metagenomes</taxon>
    </lineage>
</organism>
<gene>
    <name evidence="1" type="ORF">EZS27_018495</name>
</gene>
<dbReference type="EMBL" id="SNRY01001161">
    <property type="protein sequence ID" value="KAA6333046.1"/>
    <property type="molecule type" value="Genomic_DNA"/>
</dbReference>